<organism evidence="1 2">
    <name type="scientific">Candidatus Filomicrobium marinum</name>
    <dbReference type="NCBI Taxonomy" id="1608628"/>
    <lineage>
        <taxon>Bacteria</taxon>
        <taxon>Pseudomonadati</taxon>
        <taxon>Pseudomonadota</taxon>
        <taxon>Alphaproteobacteria</taxon>
        <taxon>Hyphomicrobiales</taxon>
        <taxon>Hyphomicrobiaceae</taxon>
        <taxon>Filomicrobium</taxon>
    </lineage>
</organism>
<gene>
    <name evidence="1" type="ORF">YBN1229_v1_3921</name>
</gene>
<evidence type="ECO:0000313" key="1">
    <source>
        <dbReference type="EMBL" id="CPR22488.1"/>
    </source>
</evidence>
<evidence type="ECO:0008006" key="3">
    <source>
        <dbReference type="Google" id="ProtNLM"/>
    </source>
</evidence>
<dbReference type="KEGG" id="fil:BN1229_v1_3933"/>
<proteinExistence type="predicted"/>
<keyword evidence="2" id="KW-1185">Reference proteome</keyword>
<dbReference type="Proteomes" id="UP000033187">
    <property type="component" value="Chromosome 1"/>
</dbReference>
<dbReference type="Pfam" id="PF09839">
    <property type="entry name" value="DUF2066"/>
    <property type="match status" value="1"/>
</dbReference>
<name>A0A0D6JKJ8_9HYPH</name>
<sequence length="370" mass="39663">MKYCGQLNTILRSLLLLAVVFVPVNRVLAAESPVFTVANYPVQGQAKDAVTAKRLAIEDGQTAAFKSLLKRIVPVTAYAGLDRVKAVQSSKYISGMSVRSEQNSSTQYYASLDFSFSANAVRDLLQREGIPFVDEQAPSLTLVPIVIPSQGGVPAQGANNWASVWSGLDIVNTVSPLRVTGWNDSLPTNTLQQLKNDGAGEAMRHLGSAYGGDRVVVAEAEVDQAAARLHVTLSGRDAAGPISWKHSYRISDGDVAYAMEYAAVVSLGVLEGRWKAIKARDMGGLDVMASPAAQIHIQVLFNSAAEWYRLQQNISGRPGVQDFQVGSVSARGAEVVLRFPGGGQQLANALAREGISLTNNGGQWVMRKSY</sequence>
<dbReference type="InterPro" id="IPR018642">
    <property type="entry name" value="DUF2066"/>
</dbReference>
<protein>
    <recommendedName>
        <fullName evidence="3">DUF2066 domain-containing protein</fullName>
    </recommendedName>
</protein>
<dbReference type="RefSeq" id="WP_052744068.1">
    <property type="nucleotide sequence ID" value="NZ_LN829118.1"/>
</dbReference>
<dbReference type="EMBL" id="LN829119">
    <property type="protein sequence ID" value="CPR22488.1"/>
    <property type="molecule type" value="Genomic_DNA"/>
</dbReference>
<evidence type="ECO:0000313" key="2">
    <source>
        <dbReference type="Proteomes" id="UP000033187"/>
    </source>
</evidence>
<dbReference type="KEGG" id="fiy:BN1229_v1_3921"/>
<accession>A0A0D6JKJ8</accession>
<dbReference type="AlphaFoldDB" id="A0A0D6JKJ8"/>
<reference evidence="2" key="1">
    <citation type="submission" date="2015-02" db="EMBL/GenBank/DDBJ databases">
        <authorList>
            <person name="Chooi Y.-H."/>
        </authorList>
    </citation>
    <scope>NUCLEOTIDE SEQUENCE [LARGE SCALE GENOMIC DNA]</scope>
    <source>
        <strain evidence="2">strain Y</strain>
    </source>
</reference>